<evidence type="ECO:0000313" key="1">
    <source>
        <dbReference type="EMBL" id="KAK1300198.1"/>
    </source>
</evidence>
<evidence type="ECO:0000313" key="2">
    <source>
        <dbReference type="Proteomes" id="UP001180020"/>
    </source>
</evidence>
<accession>A0AAV9DI83</accession>
<dbReference type="EMBL" id="JAUJYO010000013">
    <property type="protein sequence ID" value="KAK1300198.1"/>
    <property type="molecule type" value="Genomic_DNA"/>
</dbReference>
<dbReference type="PANTHER" id="PTHR33710">
    <property type="entry name" value="BNAC02G09200D PROTEIN"/>
    <property type="match status" value="1"/>
</dbReference>
<comment type="caution">
    <text evidence="1">The sequence shown here is derived from an EMBL/GenBank/DDBJ whole genome shotgun (WGS) entry which is preliminary data.</text>
</comment>
<dbReference type="AlphaFoldDB" id="A0AAV9DI83"/>
<dbReference type="PANTHER" id="PTHR33710:SF71">
    <property type="entry name" value="ENDONUCLEASE_EXONUCLEASE_PHOSPHATASE DOMAIN-CONTAINING PROTEIN"/>
    <property type="match status" value="1"/>
</dbReference>
<dbReference type="SUPFAM" id="SSF56219">
    <property type="entry name" value="DNase I-like"/>
    <property type="match status" value="1"/>
</dbReference>
<evidence type="ECO:0008006" key="3">
    <source>
        <dbReference type="Google" id="ProtNLM"/>
    </source>
</evidence>
<proteinExistence type="predicted"/>
<reference evidence="1" key="2">
    <citation type="submission" date="2023-06" db="EMBL/GenBank/DDBJ databases">
        <authorList>
            <person name="Ma L."/>
            <person name="Liu K.-W."/>
            <person name="Li Z."/>
            <person name="Hsiao Y.-Y."/>
            <person name="Qi Y."/>
            <person name="Fu T."/>
            <person name="Tang G."/>
            <person name="Zhang D."/>
            <person name="Sun W.-H."/>
            <person name="Liu D.-K."/>
            <person name="Li Y."/>
            <person name="Chen G.-Z."/>
            <person name="Liu X.-D."/>
            <person name="Liao X.-Y."/>
            <person name="Jiang Y.-T."/>
            <person name="Yu X."/>
            <person name="Hao Y."/>
            <person name="Huang J."/>
            <person name="Zhao X.-W."/>
            <person name="Ke S."/>
            <person name="Chen Y.-Y."/>
            <person name="Wu W.-L."/>
            <person name="Hsu J.-L."/>
            <person name="Lin Y.-F."/>
            <person name="Huang M.-D."/>
            <person name="Li C.-Y."/>
            <person name="Huang L."/>
            <person name="Wang Z.-W."/>
            <person name="Zhao X."/>
            <person name="Zhong W.-Y."/>
            <person name="Peng D.-H."/>
            <person name="Ahmad S."/>
            <person name="Lan S."/>
            <person name="Zhang J.-S."/>
            <person name="Tsai W.-C."/>
            <person name="Van De Peer Y."/>
            <person name="Liu Z.-J."/>
        </authorList>
    </citation>
    <scope>NUCLEOTIDE SEQUENCE</scope>
    <source>
        <strain evidence="1">CP</strain>
        <tissue evidence="1">Leaves</tissue>
    </source>
</reference>
<sequence>MNSIIWNVRGLNSKVKQLDVKQIIRKEKCPMFCLLDTKMDANDQRLFCSRSFPSNAYFTTPDGRIALFWEKDILDTIVIGFSAQHIHCLVQPKSLPRQSPYYCTYVYASNSYSDRISLWSTLVSISTAIFGMSWCVGVDFNEVRFGLEKVGGRPIHSRRVRKFNNCLLLCSLEDIKSTGHTLSWSNQQENRIACRLDRILANPQFFAEFSHALIHYLPPGPSDHALLKLKTRPLIPTGPRPFRYFEMWEEHPQFSYVVDAAWKQSFDGSPLFQFVKKLSNVKYALKCWNKSTFGGVQSNLSHCREKLESAQSTLHGDPINPNLIMEESIARQGYMVALRAEESFLRQKLRQQWLALGDKNSKFFYSSIKVRSSRNSISCLRGTDGMYCTNPDEIKSSIIQYYKNLLNPESGCPVPVLALSNVSQNQNATLVNSVTLEEVKQAVFGLKSLSAPGPDGFPARFYQLFWPLVQHDLFRAVKHFFEHGHLLKQISHSYISLIPKSASVDTLDGYRPISLCNTLYKVITKILATRL</sequence>
<dbReference type="InterPro" id="IPR036691">
    <property type="entry name" value="Endo/exonu/phosph_ase_sf"/>
</dbReference>
<keyword evidence="2" id="KW-1185">Reference proteome</keyword>
<organism evidence="1 2">
    <name type="scientific">Acorus calamus</name>
    <name type="common">Sweet flag</name>
    <dbReference type="NCBI Taxonomy" id="4465"/>
    <lineage>
        <taxon>Eukaryota</taxon>
        <taxon>Viridiplantae</taxon>
        <taxon>Streptophyta</taxon>
        <taxon>Embryophyta</taxon>
        <taxon>Tracheophyta</taxon>
        <taxon>Spermatophyta</taxon>
        <taxon>Magnoliopsida</taxon>
        <taxon>Liliopsida</taxon>
        <taxon>Acoraceae</taxon>
        <taxon>Acorus</taxon>
    </lineage>
</organism>
<dbReference type="Proteomes" id="UP001180020">
    <property type="component" value="Unassembled WGS sequence"/>
</dbReference>
<name>A0AAV9DI83_ACOCL</name>
<dbReference type="Gene3D" id="3.60.10.10">
    <property type="entry name" value="Endonuclease/exonuclease/phosphatase"/>
    <property type="match status" value="1"/>
</dbReference>
<reference evidence="1" key="1">
    <citation type="journal article" date="2023" name="Nat. Commun.">
        <title>Diploid and tetraploid genomes of Acorus and the evolution of monocots.</title>
        <authorList>
            <person name="Ma L."/>
            <person name="Liu K.W."/>
            <person name="Li Z."/>
            <person name="Hsiao Y.Y."/>
            <person name="Qi Y."/>
            <person name="Fu T."/>
            <person name="Tang G.D."/>
            <person name="Zhang D."/>
            <person name="Sun W.H."/>
            <person name="Liu D.K."/>
            <person name="Li Y."/>
            <person name="Chen G.Z."/>
            <person name="Liu X.D."/>
            <person name="Liao X.Y."/>
            <person name="Jiang Y.T."/>
            <person name="Yu X."/>
            <person name="Hao Y."/>
            <person name="Huang J."/>
            <person name="Zhao X.W."/>
            <person name="Ke S."/>
            <person name="Chen Y.Y."/>
            <person name="Wu W.L."/>
            <person name="Hsu J.L."/>
            <person name="Lin Y.F."/>
            <person name="Huang M.D."/>
            <person name="Li C.Y."/>
            <person name="Huang L."/>
            <person name="Wang Z.W."/>
            <person name="Zhao X."/>
            <person name="Zhong W.Y."/>
            <person name="Peng D.H."/>
            <person name="Ahmad S."/>
            <person name="Lan S."/>
            <person name="Zhang J.S."/>
            <person name="Tsai W.C."/>
            <person name="Van de Peer Y."/>
            <person name="Liu Z.J."/>
        </authorList>
    </citation>
    <scope>NUCLEOTIDE SEQUENCE</scope>
    <source>
        <strain evidence="1">CP</strain>
    </source>
</reference>
<gene>
    <name evidence="1" type="ORF">QJS10_CPB13g01119</name>
</gene>
<protein>
    <recommendedName>
        <fullName evidence="3">Reverse transcriptase</fullName>
    </recommendedName>
</protein>